<dbReference type="PANTHER" id="PTHR30537:SF79">
    <property type="entry name" value="TRANSCRIPTIONAL REGULATOR-RELATED"/>
    <property type="match status" value="1"/>
</dbReference>
<dbReference type="FunFam" id="1.10.10.10:FF:000001">
    <property type="entry name" value="LysR family transcriptional regulator"/>
    <property type="match status" value="1"/>
</dbReference>
<dbReference type="Pfam" id="PF03466">
    <property type="entry name" value="LysR_substrate"/>
    <property type="match status" value="1"/>
</dbReference>
<evidence type="ECO:0000256" key="1">
    <source>
        <dbReference type="ARBA" id="ARBA00009437"/>
    </source>
</evidence>
<protein>
    <submittedName>
        <fullName evidence="6">LysR substrate-binding domain-containing protein</fullName>
    </submittedName>
</protein>
<dbReference type="GO" id="GO:0006351">
    <property type="term" value="P:DNA-templated transcription"/>
    <property type="evidence" value="ECO:0007669"/>
    <property type="project" value="TreeGrafter"/>
</dbReference>
<dbReference type="PANTHER" id="PTHR30537">
    <property type="entry name" value="HTH-TYPE TRANSCRIPTIONAL REGULATOR"/>
    <property type="match status" value="1"/>
</dbReference>
<sequence length="302" mass="33772">MRNLQVFEAAARHQSFREAADALFLTHGAVGKQIKALETELGVELFARIGRRVVLTSHGRRLLIAMSEALERISETVGELQQESRHPADRLPVTVVPSFATRWLLPRLKDFHERHPEVTVELVPTVATLDLSAKHIPLGIRMGQGSWSGLEAERLTTEELFPVAAPDGIEGFATLPGSVHDMLSYPLLNPYDEWERWFKRAGIKTPVCARGPTYQDASQLLRAAEERKGVALGRRWLAMDAIREGRLVRLQGPAMPTTHAYFLVRPKAHPLPAAAQAFVSWIRHQILQCRVEFPESESSSSS</sequence>
<dbReference type="InterPro" id="IPR036390">
    <property type="entry name" value="WH_DNA-bd_sf"/>
</dbReference>
<dbReference type="Gene3D" id="1.10.10.10">
    <property type="entry name" value="Winged helix-like DNA-binding domain superfamily/Winged helix DNA-binding domain"/>
    <property type="match status" value="1"/>
</dbReference>
<dbReference type="GO" id="GO:0003700">
    <property type="term" value="F:DNA-binding transcription factor activity"/>
    <property type="evidence" value="ECO:0007669"/>
    <property type="project" value="InterPro"/>
</dbReference>
<keyword evidence="4" id="KW-0804">Transcription</keyword>
<keyword evidence="2" id="KW-0805">Transcription regulation</keyword>
<accession>A0AB38U2Y0</accession>
<feature type="domain" description="HTH lysR-type" evidence="5">
    <location>
        <begin position="1"/>
        <end position="56"/>
    </location>
</feature>
<dbReference type="GO" id="GO:0043565">
    <property type="term" value="F:sequence-specific DNA binding"/>
    <property type="evidence" value="ECO:0007669"/>
    <property type="project" value="TreeGrafter"/>
</dbReference>
<evidence type="ECO:0000313" key="7">
    <source>
        <dbReference type="Proteomes" id="UP001059745"/>
    </source>
</evidence>
<dbReference type="EMBL" id="CP104215">
    <property type="protein sequence ID" value="UWX74296.1"/>
    <property type="molecule type" value="Genomic_DNA"/>
</dbReference>
<dbReference type="Gene3D" id="3.40.190.10">
    <property type="entry name" value="Periplasmic binding protein-like II"/>
    <property type="match status" value="2"/>
</dbReference>
<dbReference type="InterPro" id="IPR000847">
    <property type="entry name" value="LysR_HTH_N"/>
</dbReference>
<dbReference type="SUPFAM" id="SSF53850">
    <property type="entry name" value="Periplasmic binding protein-like II"/>
    <property type="match status" value="1"/>
</dbReference>
<dbReference type="InterPro" id="IPR036388">
    <property type="entry name" value="WH-like_DNA-bd_sf"/>
</dbReference>
<name>A0AB38U2Y0_BURGA</name>
<proteinExistence type="inferred from homology"/>
<dbReference type="RefSeq" id="WP_186148122.1">
    <property type="nucleotide sequence ID" value="NZ_CP104215.1"/>
</dbReference>
<evidence type="ECO:0000256" key="3">
    <source>
        <dbReference type="ARBA" id="ARBA00023125"/>
    </source>
</evidence>
<evidence type="ECO:0000259" key="5">
    <source>
        <dbReference type="PROSITE" id="PS50931"/>
    </source>
</evidence>
<dbReference type="SUPFAM" id="SSF46785">
    <property type="entry name" value="Winged helix' DNA-binding domain"/>
    <property type="match status" value="1"/>
</dbReference>
<evidence type="ECO:0000256" key="4">
    <source>
        <dbReference type="ARBA" id="ARBA00023163"/>
    </source>
</evidence>
<evidence type="ECO:0000256" key="2">
    <source>
        <dbReference type="ARBA" id="ARBA00023015"/>
    </source>
</evidence>
<dbReference type="PRINTS" id="PR00039">
    <property type="entry name" value="HTHLYSR"/>
</dbReference>
<dbReference type="InterPro" id="IPR005119">
    <property type="entry name" value="LysR_subst-bd"/>
</dbReference>
<gene>
    <name evidence="6" type="ORF">NYZ96_22470</name>
</gene>
<dbReference type="Proteomes" id="UP001059745">
    <property type="component" value="Chromosome 2"/>
</dbReference>
<comment type="similarity">
    <text evidence="1">Belongs to the LysR transcriptional regulatory family.</text>
</comment>
<evidence type="ECO:0000313" key="6">
    <source>
        <dbReference type="EMBL" id="UWX74296.1"/>
    </source>
</evidence>
<organism evidence="6 7">
    <name type="scientific">Burkholderia gladioli</name>
    <name type="common">Pseudomonas marginata</name>
    <name type="synonym">Phytomonas marginata</name>
    <dbReference type="NCBI Taxonomy" id="28095"/>
    <lineage>
        <taxon>Bacteria</taxon>
        <taxon>Pseudomonadati</taxon>
        <taxon>Pseudomonadota</taxon>
        <taxon>Betaproteobacteria</taxon>
        <taxon>Burkholderiales</taxon>
        <taxon>Burkholderiaceae</taxon>
        <taxon>Burkholderia</taxon>
    </lineage>
</organism>
<keyword evidence="3" id="KW-0238">DNA-binding</keyword>
<dbReference type="CDD" id="cd08432">
    <property type="entry name" value="PBP2_GcdR_TrpI_HvrB_AmpR_like"/>
    <property type="match status" value="1"/>
</dbReference>
<dbReference type="InterPro" id="IPR058163">
    <property type="entry name" value="LysR-type_TF_proteobact-type"/>
</dbReference>
<dbReference type="Pfam" id="PF00126">
    <property type="entry name" value="HTH_1"/>
    <property type="match status" value="1"/>
</dbReference>
<dbReference type="AlphaFoldDB" id="A0AB38U2Y0"/>
<dbReference type="PROSITE" id="PS50931">
    <property type="entry name" value="HTH_LYSR"/>
    <property type="match status" value="1"/>
</dbReference>
<reference evidence="6" key="1">
    <citation type="submission" date="2022-09" db="EMBL/GenBank/DDBJ databases">
        <title>Genomic of Burkholderia gladioli.</title>
        <authorList>
            <person name="Wu H."/>
        </authorList>
    </citation>
    <scope>NUCLEOTIDE SEQUENCE</scope>
    <source>
        <strain evidence="6">ZN-S4</strain>
    </source>
</reference>